<dbReference type="AlphaFoldDB" id="A0A391NRJ0"/>
<dbReference type="EMBL" id="BDIP01000040">
    <property type="protein sequence ID" value="GCA61978.1"/>
    <property type="molecule type" value="Genomic_DNA"/>
</dbReference>
<comment type="caution">
    <text evidence="1">The sequence shown here is derived from an EMBL/GenBank/DDBJ whole genome shotgun (WGS) entry which is preliminary data.</text>
</comment>
<dbReference type="InterPro" id="IPR015915">
    <property type="entry name" value="Kelch-typ_b-propeller"/>
</dbReference>
<name>A0A391NRJ0_9EUKA</name>
<gene>
    <name evidence="1" type="ORF">KIPB_000346</name>
</gene>
<dbReference type="Proteomes" id="UP000265618">
    <property type="component" value="Unassembled WGS sequence"/>
</dbReference>
<evidence type="ECO:0000313" key="2">
    <source>
        <dbReference type="Proteomes" id="UP000265618"/>
    </source>
</evidence>
<proteinExistence type="predicted"/>
<sequence>MRDLSLAPIGDGQVLACYTESEKLGRLLYLPVPKWTILSLSLDRSSGCLATEKIEGPINPEGVYRMKLHRVGDTVVAYGGFAPRVEEGRYRSHPAWYMAVYSISTGEWETCPYVEGIVPPIFDTPASFSMGDTLVVAGTPPGEGLITLEGEYTSSTWEWSVYSRAWTEFSDEGQWWDNAVDCPEGFSKMFYNPLTRTTYREGVWEEKYPVWSPCPRDGRRYHVIGFPLGRNEIQLVTSEEDGGVYTAWLFDPVSMDLVPLQPLPLPEYNGFFSPARAVMVSPTTMLFLAKRVSLVVNIDPFMFSPECITSMEGCVFSANVADSDY</sequence>
<dbReference type="InterPro" id="IPR011043">
    <property type="entry name" value="Gal_Oxase/kelch_b-propeller"/>
</dbReference>
<keyword evidence="2" id="KW-1185">Reference proteome</keyword>
<protein>
    <recommendedName>
        <fullName evidence="3">DUF4185 domain-containing protein</fullName>
    </recommendedName>
</protein>
<evidence type="ECO:0000313" key="1">
    <source>
        <dbReference type="EMBL" id="GCA61978.1"/>
    </source>
</evidence>
<organism evidence="1 2">
    <name type="scientific">Kipferlia bialata</name>
    <dbReference type="NCBI Taxonomy" id="797122"/>
    <lineage>
        <taxon>Eukaryota</taxon>
        <taxon>Metamonada</taxon>
        <taxon>Carpediemonas-like organisms</taxon>
        <taxon>Kipferlia</taxon>
    </lineage>
</organism>
<accession>A0A391NRJ0</accession>
<dbReference type="Gene3D" id="2.120.10.80">
    <property type="entry name" value="Kelch-type beta propeller"/>
    <property type="match status" value="1"/>
</dbReference>
<evidence type="ECO:0008006" key="3">
    <source>
        <dbReference type="Google" id="ProtNLM"/>
    </source>
</evidence>
<dbReference type="SUPFAM" id="SSF50965">
    <property type="entry name" value="Galactose oxidase, central domain"/>
    <property type="match status" value="1"/>
</dbReference>
<reference evidence="1 2" key="1">
    <citation type="journal article" date="2018" name="PLoS ONE">
        <title>The draft genome of Kipferlia bialata reveals reductive genome evolution in fornicate parasites.</title>
        <authorList>
            <person name="Tanifuji G."/>
            <person name="Takabayashi S."/>
            <person name="Kume K."/>
            <person name="Takagi M."/>
            <person name="Nakayama T."/>
            <person name="Kamikawa R."/>
            <person name="Inagaki Y."/>
            <person name="Hashimoto T."/>
        </authorList>
    </citation>
    <scope>NUCLEOTIDE SEQUENCE [LARGE SCALE GENOMIC DNA]</scope>
    <source>
        <strain evidence="1">NY0173</strain>
    </source>
</reference>